<comment type="caution">
    <text evidence="5">The sequence shown here is derived from an EMBL/GenBank/DDBJ whole genome shotgun (WGS) entry which is preliminary data.</text>
</comment>
<organism evidence="5 6">
    <name type="scientific">Effrenium voratum</name>
    <dbReference type="NCBI Taxonomy" id="2562239"/>
    <lineage>
        <taxon>Eukaryota</taxon>
        <taxon>Sar</taxon>
        <taxon>Alveolata</taxon>
        <taxon>Dinophyceae</taxon>
        <taxon>Suessiales</taxon>
        <taxon>Symbiodiniaceae</taxon>
        <taxon>Effrenium</taxon>
    </lineage>
</organism>
<proteinExistence type="inferred from homology"/>
<keyword evidence="3 4" id="KW-0472">Membrane</keyword>
<evidence type="ECO:0000256" key="1">
    <source>
        <dbReference type="ARBA" id="ARBA00022692"/>
    </source>
</evidence>
<keyword evidence="6" id="KW-1185">Reference proteome</keyword>
<dbReference type="EMBL" id="CAUJNA010003499">
    <property type="protein sequence ID" value="CAJ1403522.1"/>
    <property type="molecule type" value="Genomic_DNA"/>
</dbReference>
<sequence>MVVSLNVLRERVALRDAALESGVLADLRQALLFGMQMMFAYFAMLLVMLYEPLIFSCLILGFGVSTFVVQRRKRKACRCPTRDLALDRSALLLH</sequence>
<protein>
    <recommendedName>
        <fullName evidence="4">Copper transport protein</fullName>
    </recommendedName>
</protein>
<evidence type="ECO:0000313" key="5">
    <source>
        <dbReference type="EMBL" id="CAJ1403522.1"/>
    </source>
</evidence>
<comment type="similarity">
    <text evidence="4">Belongs to the copper transporter (Ctr) (TC 1.A.56) family. SLC31A subfamily.</text>
</comment>
<dbReference type="Pfam" id="PF04145">
    <property type="entry name" value="Ctr"/>
    <property type="match status" value="1"/>
</dbReference>
<dbReference type="GO" id="GO:0016020">
    <property type="term" value="C:membrane"/>
    <property type="evidence" value="ECO:0007669"/>
    <property type="project" value="UniProtKB-SubCell"/>
</dbReference>
<evidence type="ECO:0000256" key="4">
    <source>
        <dbReference type="RuleBase" id="RU367022"/>
    </source>
</evidence>
<dbReference type="Proteomes" id="UP001178507">
    <property type="component" value="Unassembled WGS sequence"/>
</dbReference>
<dbReference type="AlphaFoldDB" id="A0AA36NDX9"/>
<accession>A0AA36NDX9</accession>
<dbReference type="GO" id="GO:0005375">
    <property type="term" value="F:copper ion transmembrane transporter activity"/>
    <property type="evidence" value="ECO:0007669"/>
    <property type="project" value="UniProtKB-UniRule"/>
</dbReference>
<name>A0AA36NDX9_9DINO</name>
<reference evidence="5" key="1">
    <citation type="submission" date="2023-08" db="EMBL/GenBank/DDBJ databases">
        <authorList>
            <person name="Chen Y."/>
            <person name="Shah S."/>
            <person name="Dougan E. K."/>
            <person name="Thang M."/>
            <person name="Chan C."/>
        </authorList>
    </citation>
    <scope>NUCLEOTIDE SEQUENCE</scope>
</reference>
<evidence type="ECO:0000256" key="2">
    <source>
        <dbReference type="ARBA" id="ARBA00022989"/>
    </source>
</evidence>
<keyword evidence="4" id="KW-0187">Copper transport</keyword>
<keyword evidence="4" id="KW-0186">Copper</keyword>
<keyword evidence="4" id="KW-0406">Ion transport</keyword>
<keyword evidence="2 4" id="KW-1133">Transmembrane helix</keyword>
<gene>
    <name evidence="5" type="ORF">EVOR1521_LOCUS26181</name>
</gene>
<keyword evidence="1 4" id="KW-0812">Transmembrane</keyword>
<feature type="transmembrane region" description="Helical" evidence="4">
    <location>
        <begin position="39"/>
        <end position="69"/>
    </location>
</feature>
<dbReference type="InterPro" id="IPR007274">
    <property type="entry name" value="Cop_transporter"/>
</dbReference>
<comment type="subcellular location">
    <subcellularLocation>
        <location evidence="4">Membrane</location>
        <topology evidence="4">Multi-pass membrane protein</topology>
    </subcellularLocation>
</comment>
<evidence type="ECO:0000256" key="3">
    <source>
        <dbReference type="ARBA" id="ARBA00023136"/>
    </source>
</evidence>
<keyword evidence="4" id="KW-0813">Transport</keyword>
<evidence type="ECO:0000313" key="6">
    <source>
        <dbReference type="Proteomes" id="UP001178507"/>
    </source>
</evidence>